<organism evidence="4 5">
    <name type="scientific">Lysobacter arenosi</name>
    <dbReference type="NCBI Taxonomy" id="2795387"/>
    <lineage>
        <taxon>Bacteria</taxon>
        <taxon>Pseudomonadati</taxon>
        <taxon>Pseudomonadota</taxon>
        <taxon>Gammaproteobacteria</taxon>
        <taxon>Lysobacterales</taxon>
        <taxon>Lysobacteraceae</taxon>
        <taxon>Lysobacter</taxon>
    </lineage>
</organism>
<keyword evidence="5" id="KW-1185">Reference proteome</keyword>
<evidence type="ECO:0000313" key="4">
    <source>
        <dbReference type="EMBL" id="QSX75988.1"/>
    </source>
</evidence>
<dbReference type="InterPro" id="IPR008707">
    <property type="entry name" value="B-propeller_PilY1"/>
</dbReference>
<feature type="domain" description="PilY1 beta-propeller" evidence="3">
    <location>
        <begin position="730"/>
        <end position="1039"/>
    </location>
</feature>
<reference evidence="4 5" key="1">
    <citation type="submission" date="2021-02" db="EMBL/GenBank/DDBJ databases">
        <title>Lysobacter arenosi sp. nov., isolated from soil of gangwondo yeongwol, south Korea.</title>
        <authorList>
            <person name="Kim K.R."/>
            <person name="Kim K.H."/>
            <person name="Jeon C.O."/>
        </authorList>
    </citation>
    <scope>NUCLEOTIDE SEQUENCE [LARGE SCALE GENOMIC DNA]</scope>
    <source>
        <strain evidence="4 5">R7</strain>
    </source>
</reference>
<evidence type="ECO:0000256" key="2">
    <source>
        <dbReference type="ARBA" id="ARBA00022837"/>
    </source>
</evidence>
<sequence>MDARSCNRVDARAHASSIHIAFFIMAMGAISGPVVAQVDIAQKPLHVGPRVPGNLALVLSVEFPTIISQANLGPYAVNRRYIGYFDPDKCYHYHYSEIESERHFYPVRFTTGHLCNHSSKEWSGNFMNWAVTQTIDPFRLALTGGYRVRDTPVETWLEKARHDRYFEHLYDDRRLPGTGADMKQVRGATPASWNQILVQVRGLGNQILISPGVARGSPVAYNPEVHDLVTNARGQAFPFNDLLLSARVKVCVPNLLELNCKQYSQGWKPEGLIQEYSDRVRYSIFGYLNDSRWQRDGGVLRANQKFVGPYSYDPTQGPAVNQAGEWDPRTGVILRNPDPLAAAGTPGGIKDSGVINYLNKAGQLTTAMHKTIDPVSELFYAVVRYFKRQGNVASYSYLGGGNEYVVADGFPVITNWDDPIQNRCQANVILGIGDTDTNTDKNLPGNTVTIAEPATPPEVLADKTVNVVTATNKVGELEGLRIRTPFAGGYNSAYMAGLAYDSHTRDIRADLDGAQTIATHWVDVLESQNLRRKEENPYWLAAKYGGFRVPDGYSTYDRTAPLPDGWWNASGDILKKDYKRPDTFYVASEANRMVESLKKAFTQIASETSGSAAPLTSSSTRLETGTMIYQARFYSPSWRGELSAYAWDATTGRFSHAPAWNAGDRLAAMKWDRRRIYVHNPQATGRRYQLLSWGVLGPAQQSVLADETSVNYLRGDRSNEGRLRVRLGILGDIVNSQPLFVGAPNPRMYRGAKFSGASSYPAFAERQSARRGVVYVGANDGMLHGFDATTGDEVYAFMPAAAINAQLKRLTSPDYEHRYFVDGELTVADVYSSRDGRWKTILAGSMGRGGKAVFALDVTDPDNVGLLWEMGATEIPAMGNVIGKPIIAQVANGDWRVLIGNGPNSAAGAAQLVTIGIESGSIQVRNTGVAGSNGLSGVDAWDGNGDGFYETVYGGDFAGNLWRFEGVGSATIAVDKLFAAKDSGGNPQPITAAPLLLRNPQTRQLWVYFGTGRYLAGRDIADRSEQTWYGVIDDGDEVAGRSALVRRRIQAEVTRGDRGFRATSAAVAGDLSGRDGWFLDLVSPVNGREGERMVVPNSLVGGTLYGTTRIPDARDICSPGGRGFVMGLEPFTGGRRASAAFDANGDGRIDHQDVITVGGAGLSGKRHWFRQRPERSALPGRHR</sequence>
<dbReference type="InterPro" id="IPR018247">
    <property type="entry name" value="EF_Hand_1_Ca_BS"/>
</dbReference>
<evidence type="ECO:0000259" key="3">
    <source>
        <dbReference type="Pfam" id="PF05567"/>
    </source>
</evidence>
<dbReference type="PROSITE" id="PS00018">
    <property type="entry name" value="EF_HAND_1"/>
    <property type="match status" value="1"/>
</dbReference>
<dbReference type="EMBL" id="CP071517">
    <property type="protein sequence ID" value="QSX75988.1"/>
    <property type="molecule type" value="Genomic_DNA"/>
</dbReference>
<evidence type="ECO:0000313" key="5">
    <source>
        <dbReference type="Proteomes" id="UP000663400"/>
    </source>
</evidence>
<evidence type="ECO:0000256" key="1">
    <source>
        <dbReference type="ARBA" id="ARBA00022723"/>
    </source>
</evidence>
<gene>
    <name evidence="4" type="ORF">HIV01_005655</name>
</gene>
<keyword evidence="1" id="KW-0479">Metal-binding</keyword>
<protein>
    <submittedName>
        <fullName evidence="4">PQQ-binding-like beta-propeller repeat protein</fullName>
    </submittedName>
</protein>
<accession>A0ABX7REV1</accession>
<keyword evidence="2" id="KW-0106">Calcium</keyword>
<name>A0ABX7REV1_9GAMM</name>
<dbReference type="Proteomes" id="UP000663400">
    <property type="component" value="Chromosome"/>
</dbReference>
<dbReference type="Pfam" id="PF05567">
    <property type="entry name" value="T4P_PilY1"/>
    <property type="match status" value="1"/>
</dbReference>
<proteinExistence type="predicted"/>
<dbReference type="RefSeq" id="WP_200605350.1">
    <property type="nucleotide sequence ID" value="NZ_CP071517.1"/>
</dbReference>